<keyword evidence="5 9" id="KW-0028">Amino-acid biosynthesis</keyword>
<proteinExistence type="inferred from homology"/>
<dbReference type="InterPro" id="IPR015424">
    <property type="entry name" value="PyrdxlP-dep_Trfase"/>
</dbReference>
<evidence type="ECO:0000256" key="9">
    <source>
        <dbReference type="HAMAP-Rule" id="MF_01023"/>
    </source>
</evidence>
<name>A0ABT2HVT4_9MICO</name>
<evidence type="ECO:0000256" key="4">
    <source>
        <dbReference type="ARBA" id="ARBA00022576"/>
    </source>
</evidence>
<dbReference type="NCBIfam" id="TIGR01141">
    <property type="entry name" value="hisC"/>
    <property type="match status" value="1"/>
</dbReference>
<feature type="compositionally biased region" description="Basic and acidic residues" evidence="10">
    <location>
        <begin position="1"/>
        <end position="19"/>
    </location>
</feature>
<dbReference type="EMBL" id="JALXSQ010000009">
    <property type="protein sequence ID" value="MCT2042429.1"/>
    <property type="molecule type" value="Genomic_DNA"/>
</dbReference>
<dbReference type="HAMAP" id="MF_01023">
    <property type="entry name" value="HisC_aminotrans_2"/>
    <property type="match status" value="1"/>
</dbReference>
<comment type="similarity">
    <text evidence="2 9">Belongs to the class-II pyridoxal-phosphate-dependent aminotransferase family. Histidinol-phosphate aminotransferase subfamily.</text>
</comment>
<accession>A0ABT2HVT4</accession>
<evidence type="ECO:0000256" key="1">
    <source>
        <dbReference type="ARBA" id="ARBA00001933"/>
    </source>
</evidence>
<keyword evidence="4 9" id="KW-0032">Aminotransferase</keyword>
<dbReference type="InterPro" id="IPR005861">
    <property type="entry name" value="HisP_aminotrans"/>
</dbReference>
<dbReference type="InterPro" id="IPR015421">
    <property type="entry name" value="PyrdxlP-dep_Trfase_major"/>
</dbReference>
<dbReference type="EC" id="2.6.1.9" evidence="9"/>
<feature type="region of interest" description="Disordered" evidence="10">
    <location>
        <begin position="1"/>
        <end position="20"/>
    </location>
</feature>
<dbReference type="NCBIfam" id="NF002877">
    <property type="entry name" value="PRK03317.1"/>
    <property type="match status" value="1"/>
</dbReference>
<keyword evidence="8 9" id="KW-0368">Histidine biosynthesis</keyword>
<gene>
    <name evidence="9" type="primary">hisC</name>
    <name evidence="12" type="ORF">M3D15_03635</name>
</gene>
<dbReference type="Proteomes" id="UP001525379">
    <property type="component" value="Unassembled WGS sequence"/>
</dbReference>
<comment type="subunit">
    <text evidence="3 9">Homodimer.</text>
</comment>
<dbReference type="PANTHER" id="PTHR42885">
    <property type="entry name" value="HISTIDINOL-PHOSPHATE AMINOTRANSFERASE-RELATED"/>
    <property type="match status" value="1"/>
</dbReference>
<feature type="domain" description="Aminotransferase class I/classII large" evidence="11">
    <location>
        <begin position="27"/>
        <end position="353"/>
    </location>
</feature>
<comment type="cofactor">
    <cofactor evidence="1 9">
        <name>pyridoxal 5'-phosphate</name>
        <dbReference type="ChEBI" id="CHEBI:597326"/>
    </cofactor>
</comment>
<comment type="pathway">
    <text evidence="9">Amino-acid biosynthesis; L-histidine biosynthesis; L-histidine from 5-phospho-alpha-D-ribose 1-diphosphate: step 7/9.</text>
</comment>
<dbReference type="Gene3D" id="3.40.640.10">
    <property type="entry name" value="Type I PLP-dependent aspartate aminotransferase-like (Major domain)"/>
    <property type="match status" value="1"/>
</dbReference>
<dbReference type="PANTHER" id="PTHR42885:SF2">
    <property type="entry name" value="HISTIDINOL-PHOSPHATE AMINOTRANSFERASE"/>
    <property type="match status" value="1"/>
</dbReference>
<dbReference type="GO" id="GO:0004400">
    <property type="term" value="F:histidinol-phosphate transaminase activity"/>
    <property type="evidence" value="ECO:0007669"/>
    <property type="project" value="UniProtKB-EC"/>
</dbReference>
<organism evidence="12 13">
    <name type="scientific">Pseudoclavibacter albus</name>
    <dbReference type="NCBI Taxonomy" id="272241"/>
    <lineage>
        <taxon>Bacteria</taxon>
        <taxon>Bacillati</taxon>
        <taxon>Actinomycetota</taxon>
        <taxon>Actinomycetes</taxon>
        <taxon>Micrococcales</taxon>
        <taxon>Microbacteriaceae</taxon>
        <taxon>Pseudoclavibacter</taxon>
    </lineage>
</organism>
<dbReference type="InterPro" id="IPR004839">
    <property type="entry name" value="Aminotransferase_I/II_large"/>
</dbReference>
<dbReference type="Pfam" id="PF00155">
    <property type="entry name" value="Aminotran_1_2"/>
    <property type="match status" value="1"/>
</dbReference>
<keyword evidence="7 9" id="KW-0663">Pyridoxal phosphate</keyword>
<evidence type="ECO:0000256" key="8">
    <source>
        <dbReference type="ARBA" id="ARBA00023102"/>
    </source>
</evidence>
<comment type="catalytic activity">
    <reaction evidence="9">
        <text>L-histidinol phosphate + 2-oxoglutarate = 3-(imidazol-4-yl)-2-oxopropyl phosphate + L-glutamate</text>
        <dbReference type="Rhea" id="RHEA:23744"/>
        <dbReference type="ChEBI" id="CHEBI:16810"/>
        <dbReference type="ChEBI" id="CHEBI:29985"/>
        <dbReference type="ChEBI" id="CHEBI:57766"/>
        <dbReference type="ChEBI" id="CHEBI:57980"/>
        <dbReference type="EC" id="2.6.1.9"/>
    </reaction>
</comment>
<protein>
    <recommendedName>
        <fullName evidence="9">Histidinol-phosphate aminotransferase</fullName>
        <ecNumber evidence="9">2.6.1.9</ecNumber>
    </recommendedName>
    <alternativeName>
        <fullName evidence="9">Imidazole acetol-phosphate transaminase</fullName>
    </alternativeName>
</protein>
<keyword evidence="13" id="KW-1185">Reference proteome</keyword>
<evidence type="ECO:0000313" key="13">
    <source>
        <dbReference type="Proteomes" id="UP001525379"/>
    </source>
</evidence>
<evidence type="ECO:0000256" key="2">
    <source>
        <dbReference type="ARBA" id="ARBA00007970"/>
    </source>
</evidence>
<comment type="caution">
    <text evidence="12">The sequence shown here is derived from an EMBL/GenBank/DDBJ whole genome shotgun (WGS) entry which is preliminary data.</text>
</comment>
<evidence type="ECO:0000259" key="11">
    <source>
        <dbReference type="Pfam" id="PF00155"/>
    </source>
</evidence>
<sequence>MTRLDDLPIRDDLRGKEPYGEPMDPVLVPLNVNENPFPVPAAVVRDMLTELESVLPTLNRYPDREFLELREHLADYLGHGLVRDQLWAANGSNEVLQQLFLAFAGPGRRVLGFPPSYSMHPELARGSGADWVEAPRGQDYELTEQLVVDAITEHKPDVVVICTPNNPTGTATSNDVILAAHDAFDGMVIVDEAYVEFAEPGTPSALDLLPGRPRVVVSRTMSKAFAFAGARLGYFAADATVVDAVRLVRLPYHLSAVTQVVAKVALRHAPNMLDEVAALRTERDRIASRASELGYRVAPSEANFVLIHGFAAPRQAFEFFLARDILVRDIGIPTALRVSAGTPEQTDAFLDALEDYTKSAAPVPPSEREDTK</sequence>
<dbReference type="SUPFAM" id="SSF53383">
    <property type="entry name" value="PLP-dependent transferases"/>
    <property type="match status" value="1"/>
</dbReference>
<dbReference type="Gene3D" id="3.90.1150.10">
    <property type="entry name" value="Aspartate Aminotransferase, domain 1"/>
    <property type="match status" value="1"/>
</dbReference>
<evidence type="ECO:0000256" key="7">
    <source>
        <dbReference type="ARBA" id="ARBA00022898"/>
    </source>
</evidence>
<reference evidence="12 13" key="1">
    <citation type="submission" date="2022-04" db="EMBL/GenBank/DDBJ databases">
        <title>Human microbiome associated bacterial genomes.</title>
        <authorList>
            <person name="Sandstrom S."/>
            <person name="Salamzade R."/>
            <person name="Kalan L.R."/>
        </authorList>
    </citation>
    <scope>NUCLEOTIDE SEQUENCE [LARGE SCALE GENOMIC DNA]</scope>
    <source>
        <strain evidence="13">p3-SID1799</strain>
    </source>
</reference>
<evidence type="ECO:0000256" key="5">
    <source>
        <dbReference type="ARBA" id="ARBA00022605"/>
    </source>
</evidence>
<evidence type="ECO:0000313" key="12">
    <source>
        <dbReference type="EMBL" id="MCT2042429.1"/>
    </source>
</evidence>
<dbReference type="InterPro" id="IPR001917">
    <property type="entry name" value="Aminotrans_II_pyridoxalP_BS"/>
</dbReference>
<evidence type="ECO:0000256" key="6">
    <source>
        <dbReference type="ARBA" id="ARBA00022679"/>
    </source>
</evidence>
<evidence type="ECO:0000256" key="3">
    <source>
        <dbReference type="ARBA" id="ARBA00011738"/>
    </source>
</evidence>
<evidence type="ECO:0000256" key="10">
    <source>
        <dbReference type="SAM" id="MobiDB-lite"/>
    </source>
</evidence>
<keyword evidence="6 9" id="KW-0808">Transferase</keyword>
<dbReference type="CDD" id="cd00609">
    <property type="entry name" value="AAT_like"/>
    <property type="match status" value="1"/>
</dbReference>
<dbReference type="InterPro" id="IPR015422">
    <property type="entry name" value="PyrdxlP-dep_Trfase_small"/>
</dbReference>
<feature type="modified residue" description="N6-(pyridoxal phosphate)lysine" evidence="9">
    <location>
        <position position="223"/>
    </location>
</feature>
<dbReference type="RefSeq" id="WP_260103946.1">
    <property type="nucleotide sequence ID" value="NZ_JALXSQ010000009.1"/>
</dbReference>
<dbReference type="PROSITE" id="PS00599">
    <property type="entry name" value="AA_TRANSFER_CLASS_2"/>
    <property type="match status" value="1"/>
</dbReference>